<dbReference type="InterPro" id="IPR036312">
    <property type="entry name" value="Bifun_inhib/LTP/seed_sf"/>
</dbReference>
<keyword evidence="4" id="KW-0472">Membrane</keyword>
<evidence type="ECO:0000313" key="12">
    <source>
        <dbReference type="EMBL" id="KAB1220988.1"/>
    </source>
</evidence>
<dbReference type="GO" id="GO:0098552">
    <property type="term" value="C:side of membrane"/>
    <property type="evidence" value="ECO:0007669"/>
    <property type="project" value="UniProtKB-KW"/>
</dbReference>
<keyword evidence="8" id="KW-0449">Lipoprotein</keyword>
<comment type="similarity">
    <text evidence="2">Belongs to the plant LTP family.</text>
</comment>
<feature type="compositionally biased region" description="Polar residues" evidence="9">
    <location>
        <begin position="140"/>
        <end position="153"/>
    </location>
</feature>
<evidence type="ECO:0000256" key="1">
    <source>
        <dbReference type="ARBA" id="ARBA00004609"/>
    </source>
</evidence>
<name>A0A6A1WBD6_9ROSI</name>
<dbReference type="InterPro" id="IPR016140">
    <property type="entry name" value="Bifunc_inhib/LTP/seed_store"/>
</dbReference>
<keyword evidence="4" id="KW-0336">GPI-anchor</keyword>
<feature type="domain" description="Bifunctional inhibitor/plant lipid transfer protein/seed storage helical" evidence="11">
    <location>
        <begin position="33"/>
        <end position="110"/>
    </location>
</feature>
<evidence type="ECO:0000256" key="3">
    <source>
        <dbReference type="ARBA" id="ARBA00022475"/>
    </source>
</evidence>
<dbReference type="CDD" id="cd00010">
    <property type="entry name" value="AAI_LTSS"/>
    <property type="match status" value="1"/>
</dbReference>
<evidence type="ECO:0000256" key="9">
    <source>
        <dbReference type="SAM" id="MobiDB-lite"/>
    </source>
</evidence>
<evidence type="ECO:0000256" key="2">
    <source>
        <dbReference type="ARBA" id="ARBA00009748"/>
    </source>
</evidence>
<feature type="region of interest" description="Disordered" evidence="9">
    <location>
        <begin position="140"/>
        <end position="165"/>
    </location>
</feature>
<keyword evidence="6" id="KW-1015">Disulfide bond</keyword>
<evidence type="ECO:0000256" key="10">
    <source>
        <dbReference type="SAM" id="SignalP"/>
    </source>
</evidence>
<accession>A0A6A1WBD6</accession>
<evidence type="ECO:0000256" key="8">
    <source>
        <dbReference type="ARBA" id="ARBA00023288"/>
    </source>
</evidence>
<gene>
    <name evidence="12" type="ORF">CJ030_MR3G021768</name>
</gene>
<proteinExistence type="inferred from homology"/>
<dbReference type="Pfam" id="PF14368">
    <property type="entry name" value="LTP_2"/>
    <property type="match status" value="1"/>
</dbReference>
<comment type="subcellular location">
    <subcellularLocation>
        <location evidence="1">Cell membrane</location>
        <topology evidence="1">Lipid-anchor</topology>
        <topology evidence="1">GPI-anchor</topology>
    </subcellularLocation>
</comment>
<evidence type="ECO:0000256" key="6">
    <source>
        <dbReference type="ARBA" id="ARBA00023157"/>
    </source>
</evidence>
<dbReference type="OrthoDB" id="1938537at2759"/>
<feature type="chain" id="PRO_5025619872" evidence="10">
    <location>
        <begin position="25"/>
        <end position="191"/>
    </location>
</feature>
<feature type="signal peptide" evidence="10">
    <location>
        <begin position="1"/>
        <end position="24"/>
    </location>
</feature>
<evidence type="ECO:0000256" key="4">
    <source>
        <dbReference type="ARBA" id="ARBA00022622"/>
    </source>
</evidence>
<dbReference type="EMBL" id="RXIC02000021">
    <property type="protein sequence ID" value="KAB1220988.1"/>
    <property type="molecule type" value="Genomic_DNA"/>
</dbReference>
<keyword evidence="7" id="KW-0325">Glycoprotein</keyword>
<dbReference type="SMART" id="SM00499">
    <property type="entry name" value="AAI"/>
    <property type="match status" value="1"/>
</dbReference>
<protein>
    <submittedName>
        <fullName evidence="12">Protein YLS3</fullName>
    </submittedName>
</protein>
<comment type="caution">
    <text evidence="12">The sequence shown here is derived from an EMBL/GenBank/DDBJ whole genome shotgun (WGS) entry which is preliminary data.</text>
</comment>
<dbReference type="Gene3D" id="1.10.110.10">
    <property type="entry name" value="Plant lipid-transfer and hydrophobic proteins"/>
    <property type="match status" value="1"/>
</dbReference>
<evidence type="ECO:0000259" key="11">
    <source>
        <dbReference type="SMART" id="SM00499"/>
    </source>
</evidence>
<dbReference type="FunFam" id="1.10.110.10:FF:000001">
    <property type="entry name" value="Bifunctional inhibitor/lipid-transfer protein/seed storage 2S albumin superfamily protein"/>
    <property type="match status" value="1"/>
</dbReference>
<reference evidence="12 13" key="1">
    <citation type="journal article" date="2019" name="Plant Biotechnol. J.">
        <title>The red bayberry genome and genetic basis of sex determination.</title>
        <authorList>
            <person name="Jia H.M."/>
            <person name="Jia H.J."/>
            <person name="Cai Q.L."/>
            <person name="Wang Y."/>
            <person name="Zhao H.B."/>
            <person name="Yang W.F."/>
            <person name="Wang G.Y."/>
            <person name="Li Y.H."/>
            <person name="Zhan D.L."/>
            <person name="Shen Y.T."/>
            <person name="Niu Q.F."/>
            <person name="Chang L."/>
            <person name="Qiu J."/>
            <person name="Zhao L."/>
            <person name="Xie H.B."/>
            <person name="Fu W.Y."/>
            <person name="Jin J."/>
            <person name="Li X.W."/>
            <person name="Jiao Y."/>
            <person name="Zhou C.C."/>
            <person name="Tu T."/>
            <person name="Chai C.Y."/>
            <person name="Gao J.L."/>
            <person name="Fan L.J."/>
            <person name="van de Weg E."/>
            <person name="Wang J.Y."/>
            <person name="Gao Z.S."/>
        </authorList>
    </citation>
    <scope>NUCLEOTIDE SEQUENCE [LARGE SCALE GENOMIC DNA]</scope>
    <source>
        <tissue evidence="12">Leaves</tissue>
    </source>
</reference>
<dbReference type="Proteomes" id="UP000516437">
    <property type="component" value="Chromosome 3"/>
</dbReference>
<sequence length="191" mass="19997">MGCKTANLALSSTLLLILVGLGSSNLDQDRAECADQLVGLATCLPYVEGDAKAPTLDCCTGLGQVLQKSMKCLCVLIRDRDDPNLGLKINVTLALHLPTACHAPNKVSECVSLLHLAPNSTEAKVFEGFSNSINRTSTPAASVKANSTSNGSGTAAEEKSDGGGVGKRWPGAEIVCGILIWLFTPYPAYYV</sequence>
<dbReference type="GO" id="GO:0005886">
    <property type="term" value="C:plasma membrane"/>
    <property type="evidence" value="ECO:0007669"/>
    <property type="project" value="UniProtKB-SubCell"/>
</dbReference>
<dbReference type="AlphaFoldDB" id="A0A6A1WBD6"/>
<dbReference type="SUPFAM" id="SSF47699">
    <property type="entry name" value="Bifunctional inhibitor/lipid-transfer protein/seed storage 2S albumin"/>
    <property type="match status" value="1"/>
</dbReference>
<keyword evidence="3" id="KW-1003">Cell membrane</keyword>
<keyword evidence="5 10" id="KW-0732">Signal</keyword>
<dbReference type="InterPro" id="IPR043325">
    <property type="entry name" value="LTSS"/>
</dbReference>
<organism evidence="12 13">
    <name type="scientific">Morella rubra</name>
    <name type="common">Chinese bayberry</name>
    <dbReference type="NCBI Taxonomy" id="262757"/>
    <lineage>
        <taxon>Eukaryota</taxon>
        <taxon>Viridiplantae</taxon>
        <taxon>Streptophyta</taxon>
        <taxon>Embryophyta</taxon>
        <taxon>Tracheophyta</taxon>
        <taxon>Spermatophyta</taxon>
        <taxon>Magnoliopsida</taxon>
        <taxon>eudicotyledons</taxon>
        <taxon>Gunneridae</taxon>
        <taxon>Pentapetalae</taxon>
        <taxon>rosids</taxon>
        <taxon>fabids</taxon>
        <taxon>Fagales</taxon>
        <taxon>Myricaceae</taxon>
        <taxon>Morella</taxon>
    </lineage>
</organism>
<evidence type="ECO:0000256" key="7">
    <source>
        <dbReference type="ARBA" id="ARBA00023180"/>
    </source>
</evidence>
<evidence type="ECO:0000313" key="13">
    <source>
        <dbReference type="Proteomes" id="UP000516437"/>
    </source>
</evidence>
<dbReference type="PANTHER" id="PTHR33044">
    <property type="entry name" value="BIFUNCTIONAL INHIBITOR/LIPID-TRANSFER PROTEIN/SEED STORAGE 2S ALBUMIN SUPERFAMILY PROTEIN-RELATED"/>
    <property type="match status" value="1"/>
</dbReference>
<evidence type="ECO:0000256" key="5">
    <source>
        <dbReference type="ARBA" id="ARBA00022729"/>
    </source>
</evidence>
<keyword evidence="13" id="KW-1185">Reference proteome</keyword>